<accession>A0A565B998</accession>
<evidence type="ECO:0000313" key="2">
    <source>
        <dbReference type="Proteomes" id="UP000489600"/>
    </source>
</evidence>
<proteinExistence type="predicted"/>
<name>A0A565B998_9BRAS</name>
<dbReference type="EMBL" id="CABITT030000003">
    <property type="protein sequence ID" value="VVA97489.1"/>
    <property type="molecule type" value="Genomic_DNA"/>
</dbReference>
<gene>
    <name evidence="1" type="ORF">ANE_LOCUS7934</name>
</gene>
<dbReference type="AlphaFoldDB" id="A0A565B998"/>
<sequence length="89" mass="10203">MLFSSSLPLSHHLANRGLRCSLKLGFETAYHYRISRSSCPRPPFASLTALLKRSVYSLRVGEFRIWVTGGEERFRIITTDRLLGIARYT</sequence>
<comment type="caution">
    <text evidence="1">The sequence shown here is derived from an EMBL/GenBank/DDBJ whole genome shotgun (WGS) entry which is preliminary data.</text>
</comment>
<keyword evidence="2" id="KW-1185">Reference proteome</keyword>
<organism evidence="1 2">
    <name type="scientific">Arabis nemorensis</name>
    <dbReference type="NCBI Taxonomy" id="586526"/>
    <lineage>
        <taxon>Eukaryota</taxon>
        <taxon>Viridiplantae</taxon>
        <taxon>Streptophyta</taxon>
        <taxon>Embryophyta</taxon>
        <taxon>Tracheophyta</taxon>
        <taxon>Spermatophyta</taxon>
        <taxon>Magnoliopsida</taxon>
        <taxon>eudicotyledons</taxon>
        <taxon>Gunneridae</taxon>
        <taxon>Pentapetalae</taxon>
        <taxon>rosids</taxon>
        <taxon>malvids</taxon>
        <taxon>Brassicales</taxon>
        <taxon>Brassicaceae</taxon>
        <taxon>Arabideae</taxon>
        <taxon>Arabis</taxon>
    </lineage>
</organism>
<dbReference type="Proteomes" id="UP000489600">
    <property type="component" value="Unassembled WGS sequence"/>
</dbReference>
<protein>
    <submittedName>
        <fullName evidence="1">Uncharacterized protein</fullName>
    </submittedName>
</protein>
<evidence type="ECO:0000313" key="1">
    <source>
        <dbReference type="EMBL" id="VVA97489.1"/>
    </source>
</evidence>
<reference evidence="1" key="1">
    <citation type="submission" date="2019-07" db="EMBL/GenBank/DDBJ databases">
        <authorList>
            <person name="Dittberner H."/>
        </authorList>
    </citation>
    <scope>NUCLEOTIDE SEQUENCE [LARGE SCALE GENOMIC DNA]</scope>
</reference>